<feature type="domain" description="AB hydrolase-1" evidence="1">
    <location>
        <begin position="53"/>
        <end position="187"/>
    </location>
</feature>
<dbReference type="GO" id="GO:0016020">
    <property type="term" value="C:membrane"/>
    <property type="evidence" value="ECO:0007669"/>
    <property type="project" value="TreeGrafter"/>
</dbReference>
<dbReference type="Proteomes" id="UP001150925">
    <property type="component" value="Unassembled WGS sequence"/>
</dbReference>
<organism evidence="2 3">
    <name type="scientific">Dispira parvispora</name>
    <dbReference type="NCBI Taxonomy" id="1520584"/>
    <lineage>
        <taxon>Eukaryota</taxon>
        <taxon>Fungi</taxon>
        <taxon>Fungi incertae sedis</taxon>
        <taxon>Zoopagomycota</taxon>
        <taxon>Kickxellomycotina</taxon>
        <taxon>Dimargaritomycetes</taxon>
        <taxon>Dimargaritales</taxon>
        <taxon>Dimargaritaceae</taxon>
        <taxon>Dispira</taxon>
    </lineage>
</organism>
<dbReference type="PANTHER" id="PTHR12277">
    <property type="entry name" value="ALPHA/BETA HYDROLASE DOMAIN-CONTAINING PROTEIN"/>
    <property type="match status" value="1"/>
</dbReference>
<keyword evidence="3" id="KW-1185">Reference proteome</keyword>
<gene>
    <name evidence="2" type="ORF">IWQ62_006101</name>
</gene>
<dbReference type="GO" id="GO:0008474">
    <property type="term" value="F:palmitoyl-(protein) hydrolase activity"/>
    <property type="evidence" value="ECO:0007669"/>
    <property type="project" value="TreeGrafter"/>
</dbReference>
<proteinExistence type="predicted"/>
<dbReference type="Gene3D" id="3.40.50.1820">
    <property type="entry name" value="alpha/beta hydrolase"/>
    <property type="match status" value="1"/>
</dbReference>
<comment type="caution">
    <text evidence="2">The sequence shown here is derived from an EMBL/GenBank/DDBJ whole genome shotgun (WGS) entry which is preliminary data.</text>
</comment>
<protein>
    <recommendedName>
        <fullName evidence="1">AB hydrolase-1 domain-containing protein</fullName>
    </recommendedName>
</protein>
<feature type="non-terminal residue" evidence="2">
    <location>
        <position position="252"/>
    </location>
</feature>
<dbReference type="SUPFAM" id="SSF53474">
    <property type="entry name" value="alpha/beta-Hydrolases"/>
    <property type="match status" value="1"/>
</dbReference>
<evidence type="ECO:0000313" key="3">
    <source>
        <dbReference type="Proteomes" id="UP001150925"/>
    </source>
</evidence>
<reference evidence="2" key="1">
    <citation type="submission" date="2022-07" db="EMBL/GenBank/DDBJ databases">
        <title>Phylogenomic reconstructions and comparative analyses of Kickxellomycotina fungi.</title>
        <authorList>
            <person name="Reynolds N.K."/>
            <person name="Stajich J.E."/>
            <person name="Barry K."/>
            <person name="Grigoriev I.V."/>
            <person name="Crous P."/>
            <person name="Smith M.E."/>
        </authorList>
    </citation>
    <scope>NUCLEOTIDE SEQUENCE</scope>
    <source>
        <strain evidence="2">RSA 1196</strain>
    </source>
</reference>
<evidence type="ECO:0000259" key="1">
    <source>
        <dbReference type="Pfam" id="PF00561"/>
    </source>
</evidence>
<accession>A0A9W8AHD3</accession>
<dbReference type="InterPro" id="IPR000073">
    <property type="entry name" value="AB_hydrolase_1"/>
</dbReference>
<dbReference type="PANTHER" id="PTHR12277:SF64">
    <property type="entry name" value="SUPERFAMILY HYDROLASE, PUTATIVE (AFU_ORTHOLOGUE AFUA_3G01760)-RELATED"/>
    <property type="match status" value="1"/>
</dbReference>
<dbReference type="AlphaFoldDB" id="A0A9W8AHD3"/>
<sequence>MSYIPLGSRSPKLNNLVHKSNLLWEPTQVNRGKCKLRGFIVRAKSPVPPTNGPVVIYFQGNAGNMVHREPVFQRIIQAVPTVTIVAIHTSGYGNSQGKATERNLRADAYAIFRSVCERYPPVRHPIYLYGHSLGGALAIDLAHRLTTTHSSPGIKSMVRGIVLENTFTNMLDMVGAVYPRWLPYYSLAKFCLWNHWSSVDRIQVIPVPILFLSAAKDEIVPSWMMSQLSQQAQQPQWVTFPHALHDSIYQQP</sequence>
<dbReference type="InterPro" id="IPR029058">
    <property type="entry name" value="AB_hydrolase_fold"/>
</dbReference>
<dbReference type="OrthoDB" id="10249433at2759"/>
<dbReference type="Pfam" id="PF00561">
    <property type="entry name" value="Abhydrolase_1"/>
    <property type="match status" value="1"/>
</dbReference>
<evidence type="ECO:0000313" key="2">
    <source>
        <dbReference type="EMBL" id="KAJ1952967.1"/>
    </source>
</evidence>
<name>A0A9W8AHD3_9FUNG</name>
<dbReference type="EMBL" id="JANBPY010003022">
    <property type="protein sequence ID" value="KAJ1952967.1"/>
    <property type="molecule type" value="Genomic_DNA"/>
</dbReference>